<comment type="caution">
    <text evidence="1">The sequence shown here is derived from an EMBL/GenBank/DDBJ whole genome shotgun (WGS) entry which is preliminary data.</text>
</comment>
<reference evidence="1" key="1">
    <citation type="submission" date="2019-08" db="EMBL/GenBank/DDBJ databases">
        <title>The genome of the North American firefly Photinus pyralis.</title>
        <authorList>
            <consortium name="Photinus pyralis genome working group"/>
            <person name="Fallon T.R."/>
            <person name="Sander Lower S.E."/>
            <person name="Weng J.-K."/>
        </authorList>
    </citation>
    <scope>NUCLEOTIDE SEQUENCE</scope>
    <source>
        <strain evidence="1">TRF0915ILg1</strain>
        <tissue evidence="1">Whole body</tissue>
    </source>
</reference>
<accession>A0A8K0CIS3</accession>
<proteinExistence type="predicted"/>
<gene>
    <name evidence="1" type="ORF">ILUMI_19084</name>
</gene>
<dbReference type="Proteomes" id="UP000801492">
    <property type="component" value="Unassembled WGS sequence"/>
</dbReference>
<sequence length="96" mass="11264">MFRKHERLKAITDVFYDALSMAEEVSAAGEQMFLRFYQGRKHDLNSHTYSAFLRFANKVKSDLPLEPSTKGSAQQEVFRVLLQVQQWFGNHLRLEK</sequence>
<name>A0A8K0CIS3_IGNLU</name>
<evidence type="ECO:0000313" key="1">
    <source>
        <dbReference type="EMBL" id="KAF2887089.1"/>
    </source>
</evidence>
<keyword evidence="2" id="KW-1185">Reference proteome</keyword>
<dbReference type="AlphaFoldDB" id="A0A8K0CIS3"/>
<organism evidence="1 2">
    <name type="scientific">Ignelater luminosus</name>
    <name type="common">Cucubano</name>
    <name type="synonym">Pyrophorus luminosus</name>
    <dbReference type="NCBI Taxonomy" id="2038154"/>
    <lineage>
        <taxon>Eukaryota</taxon>
        <taxon>Metazoa</taxon>
        <taxon>Ecdysozoa</taxon>
        <taxon>Arthropoda</taxon>
        <taxon>Hexapoda</taxon>
        <taxon>Insecta</taxon>
        <taxon>Pterygota</taxon>
        <taxon>Neoptera</taxon>
        <taxon>Endopterygota</taxon>
        <taxon>Coleoptera</taxon>
        <taxon>Polyphaga</taxon>
        <taxon>Elateriformia</taxon>
        <taxon>Elateroidea</taxon>
        <taxon>Elateridae</taxon>
        <taxon>Agrypninae</taxon>
        <taxon>Pyrophorini</taxon>
        <taxon>Ignelater</taxon>
    </lineage>
</organism>
<dbReference type="EMBL" id="VTPC01085224">
    <property type="protein sequence ID" value="KAF2887089.1"/>
    <property type="molecule type" value="Genomic_DNA"/>
</dbReference>
<evidence type="ECO:0000313" key="2">
    <source>
        <dbReference type="Proteomes" id="UP000801492"/>
    </source>
</evidence>
<protein>
    <submittedName>
        <fullName evidence="1">Uncharacterized protein</fullName>
    </submittedName>
</protein>